<keyword evidence="2" id="KW-0732">Signal</keyword>
<evidence type="ECO:0000313" key="3">
    <source>
        <dbReference type="EMBL" id="MBD8108931.1"/>
    </source>
</evidence>
<dbReference type="InterPro" id="IPR014110">
    <property type="entry name" value="TraF"/>
</dbReference>
<dbReference type="Proteomes" id="UP000661012">
    <property type="component" value="Unassembled WGS sequence"/>
</dbReference>
<keyword evidence="4" id="KW-1185">Reference proteome</keyword>
<name>A0ABR8ZYX4_9GAMM</name>
<protein>
    <submittedName>
        <fullName evidence="3">Type-F conjugative transfer system pilin assembly protein TraF</fullName>
    </submittedName>
</protein>
<dbReference type="RefSeq" id="WP_191931250.1">
    <property type="nucleotide sequence ID" value="NZ_JACYNM010000028.1"/>
</dbReference>
<comment type="caution">
    <text evidence="3">The sequence shown here is derived from an EMBL/GenBank/DDBJ whole genome shotgun (WGS) entry which is preliminary data.</text>
</comment>
<evidence type="ECO:0000256" key="1">
    <source>
        <dbReference type="SAM" id="MobiDB-lite"/>
    </source>
</evidence>
<evidence type="ECO:0000256" key="2">
    <source>
        <dbReference type="SAM" id="SignalP"/>
    </source>
</evidence>
<organism evidence="3 4">
    <name type="scientific">Erwinia persicina</name>
    <dbReference type="NCBI Taxonomy" id="55211"/>
    <lineage>
        <taxon>Bacteria</taxon>
        <taxon>Pseudomonadati</taxon>
        <taxon>Pseudomonadota</taxon>
        <taxon>Gammaproteobacteria</taxon>
        <taxon>Enterobacterales</taxon>
        <taxon>Erwiniaceae</taxon>
        <taxon>Erwinia</taxon>
    </lineage>
</organism>
<dbReference type="InterPro" id="IPR039555">
    <property type="entry name" value="TraF/TrbB"/>
</dbReference>
<gene>
    <name evidence="3" type="primary">traF</name>
    <name evidence="3" type="ORF">IFT93_21395</name>
</gene>
<feature type="chain" id="PRO_5047130941" evidence="2">
    <location>
        <begin position="19"/>
        <end position="267"/>
    </location>
</feature>
<sequence>MKRILMVLAALCALPVHAGEASGPVADEVVTPAEPFTGWHWYNEPKKAPPVKPGPAPKPAEQVPDFSRLSPGEQAKVLKRFTQEALDRAILYPSSENTATFLRWQKFWTDRASMFSQSFAVAQLNHPDLDYNLEHPHYNSTVPLQQAKDQSQQAQAIAALSGEYGLFYFYRGQDPIDAQMAGVVADFARARGISLIPVSVDGTVSPQVPDSRPDNGQSRAMGINHFPALFLVEPKSRHYRPLAYGFMTQDDLAKRFLNVATGFKPNF</sequence>
<accession>A0ABR8ZYX4</accession>
<evidence type="ECO:0000313" key="4">
    <source>
        <dbReference type="Proteomes" id="UP000661012"/>
    </source>
</evidence>
<dbReference type="Pfam" id="PF13728">
    <property type="entry name" value="TraF"/>
    <property type="match status" value="1"/>
</dbReference>
<dbReference type="InterPro" id="IPR036249">
    <property type="entry name" value="Thioredoxin-like_sf"/>
</dbReference>
<proteinExistence type="predicted"/>
<dbReference type="SUPFAM" id="SSF52833">
    <property type="entry name" value="Thioredoxin-like"/>
    <property type="match status" value="1"/>
</dbReference>
<reference evidence="3 4" key="1">
    <citation type="journal article" date="2020" name="FEMS Microbiol. Ecol.">
        <title>Temporal dynamics of bacterial communities during seed development and maturation.</title>
        <authorList>
            <person name="Chesneau G."/>
            <person name="Torres-Cortes G."/>
            <person name="Briand M."/>
            <person name="Darrasse A."/>
            <person name="Preveaux A."/>
            <person name="Marais C."/>
            <person name="Jacques M.A."/>
            <person name="Shade A."/>
            <person name="Barret M."/>
        </authorList>
    </citation>
    <scope>NUCLEOTIDE SEQUENCE [LARGE SCALE GENOMIC DNA]</scope>
    <source>
        <strain evidence="3 4">CFBP13732</strain>
    </source>
</reference>
<feature type="signal peptide" evidence="2">
    <location>
        <begin position="1"/>
        <end position="18"/>
    </location>
</feature>
<dbReference type="NCBIfam" id="TIGR02739">
    <property type="entry name" value="TraF"/>
    <property type="match status" value="1"/>
</dbReference>
<dbReference type="NCBIfam" id="NF010257">
    <property type="entry name" value="PRK13703.1"/>
    <property type="match status" value="1"/>
</dbReference>
<dbReference type="EMBL" id="JACYNN010000028">
    <property type="protein sequence ID" value="MBD8108931.1"/>
    <property type="molecule type" value="Genomic_DNA"/>
</dbReference>
<feature type="compositionally biased region" description="Pro residues" evidence="1">
    <location>
        <begin position="48"/>
        <end position="58"/>
    </location>
</feature>
<feature type="region of interest" description="Disordered" evidence="1">
    <location>
        <begin position="42"/>
        <end position="67"/>
    </location>
</feature>